<dbReference type="EMBL" id="FR824075">
    <property type="protein sequence ID" value="CCA17145.1"/>
    <property type="molecule type" value="Genomic_DNA"/>
</dbReference>
<reference evidence="1" key="2">
    <citation type="submission" date="2011-02" db="EMBL/GenBank/DDBJ databases">
        <authorList>
            <person name="MacLean D."/>
        </authorList>
    </citation>
    <scope>NUCLEOTIDE SEQUENCE</scope>
</reference>
<dbReference type="HOGENOM" id="CLU_2296925_0_0_1"/>
<organism evidence="1">
    <name type="scientific">Albugo laibachii Nc14</name>
    <dbReference type="NCBI Taxonomy" id="890382"/>
    <lineage>
        <taxon>Eukaryota</taxon>
        <taxon>Sar</taxon>
        <taxon>Stramenopiles</taxon>
        <taxon>Oomycota</taxon>
        <taxon>Peronosporomycetes</taxon>
        <taxon>Albuginales</taxon>
        <taxon>Albuginaceae</taxon>
        <taxon>Albugo</taxon>
    </lineage>
</organism>
<dbReference type="AlphaFoldDB" id="F0W7P4"/>
<reference evidence="1" key="1">
    <citation type="journal article" date="2011" name="PLoS Biol.">
        <title>Gene gain and loss during evolution of obligate parasitism in the white rust pathogen of Arabidopsis thaliana.</title>
        <authorList>
            <person name="Kemen E."/>
            <person name="Gardiner A."/>
            <person name="Schultz-Larsen T."/>
            <person name="Kemen A.C."/>
            <person name="Balmuth A.L."/>
            <person name="Robert-Seilaniantz A."/>
            <person name="Bailey K."/>
            <person name="Holub E."/>
            <person name="Studholme D.J."/>
            <person name="Maclean D."/>
            <person name="Jones J.D."/>
        </authorList>
    </citation>
    <scope>NUCLEOTIDE SEQUENCE</scope>
</reference>
<proteinExistence type="predicted"/>
<sequence length="101" mass="11335">MKSKQGGEVSQSPLRPLIGQFLIGKSRVGWDRTFAGLVDAGMEDVVTGKLKLSMLTIVVDWRVDVSEEKAVGVFVQPSFCLIYFHFYIRATELKTGRIAQW</sequence>
<evidence type="ECO:0000313" key="1">
    <source>
        <dbReference type="EMBL" id="CCA17145.1"/>
    </source>
</evidence>
<accession>F0W7P4</accession>
<gene>
    <name evidence="1" type="primary">AlNc14C30G2848</name>
    <name evidence="1" type="ORF">ALNC14_032880</name>
</gene>
<name>F0W7P4_9STRA</name>
<protein>
    <submittedName>
        <fullName evidence="1">AlNc14C30G2848 protein</fullName>
    </submittedName>
</protein>